<accession>A0A8R1HRC2</accession>
<dbReference type="InterPro" id="IPR020845">
    <property type="entry name" value="AMP-binding_CS"/>
</dbReference>
<reference evidence="5" key="2">
    <citation type="submission" date="2022-06" db="UniProtKB">
        <authorList>
            <consortium name="EnsemblMetazoa"/>
        </authorList>
    </citation>
    <scope>IDENTIFICATION</scope>
    <source>
        <strain evidence="5">DF5081</strain>
    </source>
</reference>
<dbReference type="SUPFAM" id="SSF56801">
    <property type="entry name" value="Acetyl-CoA synthetase-like"/>
    <property type="match status" value="1"/>
</dbReference>
<organism evidence="5 6">
    <name type="scientific">Caenorhabditis japonica</name>
    <dbReference type="NCBI Taxonomy" id="281687"/>
    <lineage>
        <taxon>Eukaryota</taxon>
        <taxon>Metazoa</taxon>
        <taxon>Ecdysozoa</taxon>
        <taxon>Nematoda</taxon>
        <taxon>Chromadorea</taxon>
        <taxon>Rhabditida</taxon>
        <taxon>Rhabditina</taxon>
        <taxon>Rhabditomorpha</taxon>
        <taxon>Rhabditoidea</taxon>
        <taxon>Rhabditidae</taxon>
        <taxon>Peloderinae</taxon>
        <taxon>Caenorhabditis</taxon>
    </lineage>
</organism>
<keyword evidence="6" id="KW-1185">Reference proteome</keyword>
<evidence type="ECO:0000313" key="6">
    <source>
        <dbReference type="Proteomes" id="UP000005237"/>
    </source>
</evidence>
<dbReference type="Gene3D" id="3.40.50.12780">
    <property type="entry name" value="N-terminal domain of ligase-like"/>
    <property type="match status" value="1"/>
</dbReference>
<dbReference type="InterPro" id="IPR042099">
    <property type="entry name" value="ANL_N_sf"/>
</dbReference>
<evidence type="ECO:0000256" key="3">
    <source>
        <dbReference type="ARBA" id="ARBA00026121"/>
    </source>
</evidence>
<keyword evidence="2" id="KW-0276">Fatty acid metabolism</keyword>
<feature type="domain" description="AMP-dependent synthetase/ligase" evidence="4">
    <location>
        <begin position="49"/>
        <end position="472"/>
    </location>
</feature>
<dbReference type="AlphaFoldDB" id="A0A8R1HRC2"/>
<reference evidence="6" key="1">
    <citation type="submission" date="2010-08" db="EMBL/GenBank/DDBJ databases">
        <authorList>
            <consortium name="Caenorhabditis japonica Sequencing Consortium"/>
            <person name="Wilson R.K."/>
        </authorList>
    </citation>
    <scope>NUCLEOTIDE SEQUENCE [LARGE SCALE GENOMIC DNA]</scope>
    <source>
        <strain evidence="6">DF5081</strain>
    </source>
</reference>
<dbReference type="EnsemblMetazoa" id="CJA04625.1">
    <property type="protein sequence ID" value="CJA04625.1"/>
    <property type="gene ID" value="WBGene00123829"/>
</dbReference>
<dbReference type="PANTHER" id="PTHR43272">
    <property type="entry name" value="LONG-CHAIN-FATTY-ACID--COA LIGASE"/>
    <property type="match status" value="1"/>
</dbReference>
<evidence type="ECO:0000313" key="5">
    <source>
        <dbReference type="EnsemblMetazoa" id="CJA04625.1"/>
    </source>
</evidence>
<evidence type="ECO:0000259" key="4">
    <source>
        <dbReference type="Pfam" id="PF00501"/>
    </source>
</evidence>
<name>A0A8R1HRC2_CAEJA</name>
<keyword evidence="1" id="KW-0436">Ligase</keyword>
<dbReference type="PROSITE" id="PS00455">
    <property type="entry name" value="AMP_BINDING"/>
    <property type="match status" value="1"/>
</dbReference>
<proteinExistence type="predicted"/>
<sequence>MAEKKTLAHPEQFSRLIDGPERIRESVQVSKPITGCPDGITKTVWDVLTRSAQMNPNAPLFGENVNGKHVFTTYQDAVNEATIIGSGIIATMNKWNSTNKLIGIAGVHSRNYMHAVHGISGYGLTVVPLYHQSKLEILCDIIDNCKLEIIFCENISRAKGFLSAKSGDRLRSLKTLIILNQETTDFSQQDTEILSFEEFHLLGQKNKMNPIKPSPETIYVICHTSGTTGRPKGVEMSHGSLLAAVSGIFTSWTIAYKWHFGQEDTYFSFLSLAHIYEHLMQTLTIYFGGRVGIYDGNTATLIPQIGKLQPTIVSLVPRLLNKLYEAVHNGVAKKGFISRKIFEFAKKTKARQLQSGVLRYDTFFDKIVFKKMQLLLGGKLKVLTTGGAPVTKEVKTFTRYAYGCPLVEGYGQTECGAAGTLTLPWDTTYGNVGGPSPWSQVKLVDVPEKNYWSQNDEGEVCFRGAALMSGYYQDPELTAKTIDSEGWLHTGDIGRWLPTGALQIIDRKNEMFKLCQGDFVSPIQIEAIYDNSPLITQIFVTGNTERSFLVGIVVVDLARFKQLPVVKALEGKEEIETIMEKEEVRNSVLAELNKFAKENGLQTIELIRNVYLTSQEFSEENGLVTSTLKNRRKLLEDYFAPQIARMYKEIDTL</sequence>
<evidence type="ECO:0000256" key="1">
    <source>
        <dbReference type="ARBA" id="ARBA00022598"/>
    </source>
</evidence>
<dbReference type="Pfam" id="PF00501">
    <property type="entry name" value="AMP-binding"/>
    <property type="match status" value="1"/>
</dbReference>
<dbReference type="InterPro" id="IPR000873">
    <property type="entry name" value="AMP-dep_synth/lig_dom"/>
</dbReference>
<keyword evidence="2" id="KW-0443">Lipid metabolism</keyword>
<dbReference type="GO" id="GO:0005783">
    <property type="term" value="C:endoplasmic reticulum"/>
    <property type="evidence" value="ECO:0007669"/>
    <property type="project" value="TreeGrafter"/>
</dbReference>
<dbReference type="GO" id="GO:0016020">
    <property type="term" value="C:membrane"/>
    <property type="evidence" value="ECO:0007669"/>
    <property type="project" value="TreeGrafter"/>
</dbReference>
<protein>
    <recommendedName>
        <fullName evidence="3">long-chain-fatty-acid--CoA ligase</fullName>
        <ecNumber evidence="3">6.2.1.3</ecNumber>
    </recommendedName>
</protein>
<dbReference type="GO" id="GO:0004467">
    <property type="term" value="F:long-chain fatty acid-CoA ligase activity"/>
    <property type="evidence" value="ECO:0007669"/>
    <property type="project" value="UniProtKB-EC"/>
</dbReference>
<dbReference type="Proteomes" id="UP000005237">
    <property type="component" value="Unassembled WGS sequence"/>
</dbReference>
<dbReference type="EnsemblMetazoa" id="CJA04625.2">
    <property type="protein sequence ID" value="CJA04625.2"/>
    <property type="gene ID" value="WBGene00123829"/>
</dbReference>
<dbReference type="PANTHER" id="PTHR43272:SF89">
    <property type="entry name" value="LONG-CHAIN-FATTY-ACID--COA LIGASE"/>
    <property type="match status" value="1"/>
</dbReference>
<dbReference type="EC" id="6.2.1.3" evidence="3"/>
<evidence type="ECO:0000256" key="2">
    <source>
        <dbReference type="ARBA" id="ARBA00022832"/>
    </source>
</evidence>